<dbReference type="Proteomes" id="UP000324974">
    <property type="component" value="Chromosome"/>
</dbReference>
<evidence type="ECO:0000313" key="1">
    <source>
        <dbReference type="EMBL" id="QEL17861.1"/>
    </source>
</evidence>
<keyword evidence="2" id="KW-1185">Reference proteome</keyword>
<protein>
    <recommendedName>
        <fullName evidence="3">Plasmid related protein</fullName>
    </recommendedName>
</protein>
<dbReference type="KEGG" id="lrs:PX52LOC_04872"/>
<evidence type="ECO:0008006" key="3">
    <source>
        <dbReference type="Google" id="ProtNLM"/>
    </source>
</evidence>
<reference evidence="2" key="1">
    <citation type="submission" date="2019-08" db="EMBL/GenBank/DDBJ databases">
        <title>Limnoglobus roseus gen. nov., sp. nov., a novel freshwater planctomycete with a giant genome from the family Gemmataceae.</title>
        <authorList>
            <person name="Kulichevskaya I.S."/>
            <person name="Naumoff D.G."/>
            <person name="Miroshnikov K."/>
            <person name="Ivanova A."/>
            <person name="Philippov D.A."/>
            <person name="Hakobyan A."/>
            <person name="Rijpstra I.C."/>
            <person name="Sinninghe Damste J.S."/>
            <person name="Liesack W."/>
            <person name="Dedysh S.N."/>
        </authorList>
    </citation>
    <scope>NUCLEOTIDE SEQUENCE [LARGE SCALE GENOMIC DNA]</scope>
    <source>
        <strain evidence="2">PX52</strain>
    </source>
</reference>
<organism evidence="1 2">
    <name type="scientific">Limnoglobus roseus</name>
    <dbReference type="NCBI Taxonomy" id="2598579"/>
    <lineage>
        <taxon>Bacteria</taxon>
        <taxon>Pseudomonadati</taxon>
        <taxon>Planctomycetota</taxon>
        <taxon>Planctomycetia</taxon>
        <taxon>Gemmatales</taxon>
        <taxon>Gemmataceae</taxon>
        <taxon>Limnoglobus</taxon>
    </lineage>
</organism>
<dbReference type="RefSeq" id="WP_149112416.1">
    <property type="nucleotide sequence ID" value="NZ_CP042425.1"/>
</dbReference>
<accession>A0A5C1AEX0</accession>
<dbReference type="EMBL" id="CP042425">
    <property type="protein sequence ID" value="QEL17861.1"/>
    <property type="molecule type" value="Genomic_DNA"/>
</dbReference>
<gene>
    <name evidence="1" type="ORF">PX52LOC_04872</name>
</gene>
<name>A0A5C1AEX0_9BACT</name>
<dbReference type="AlphaFoldDB" id="A0A5C1AEX0"/>
<dbReference type="OrthoDB" id="5522207at2"/>
<evidence type="ECO:0000313" key="2">
    <source>
        <dbReference type="Proteomes" id="UP000324974"/>
    </source>
</evidence>
<sequence length="100" mass="10946">MIAVNTPKFQMGKVVATPGALAALEEAGHSPWVYLSLHVEANWGTVDADDKAANDNALRDGSRILSAYRLNTGEKIWIITDAEDDHGHRQSTTILLPDEY</sequence>
<proteinExistence type="predicted"/>